<dbReference type="AlphaFoldDB" id="A0A381ZZ63"/>
<protein>
    <recommendedName>
        <fullName evidence="2">Glycosyltransferase family 9 protein</fullName>
    </recommendedName>
</protein>
<dbReference type="Gene3D" id="3.40.50.2000">
    <property type="entry name" value="Glycogen Phosphorylase B"/>
    <property type="match status" value="1"/>
</dbReference>
<evidence type="ECO:0000313" key="1">
    <source>
        <dbReference type="EMBL" id="SVA94013.1"/>
    </source>
</evidence>
<feature type="non-terminal residue" evidence="1">
    <location>
        <position position="64"/>
    </location>
</feature>
<dbReference type="EMBL" id="UINC01023076">
    <property type="protein sequence ID" value="SVA94013.1"/>
    <property type="molecule type" value="Genomic_DNA"/>
</dbReference>
<sequence length="64" mass="7153">VKILVISSNLIGDTILSTGVVDHFLKNNPNAQFTFIIGPTAGQIYQHFPNLEKIILIKKEKFNT</sequence>
<name>A0A381ZZ63_9ZZZZ</name>
<organism evidence="1">
    <name type="scientific">marine metagenome</name>
    <dbReference type="NCBI Taxonomy" id="408172"/>
    <lineage>
        <taxon>unclassified sequences</taxon>
        <taxon>metagenomes</taxon>
        <taxon>ecological metagenomes</taxon>
    </lineage>
</organism>
<feature type="non-terminal residue" evidence="1">
    <location>
        <position position="1"/>
    </location>
</feature>
<accession>A0A381ZZ63</accession>
<gene>
    <name evidence="1" type="ORF">METZ01_LOCUS146867</name>
</gene>
<dbReference type="SUPFAM" id="SSF53756">
    <property type="entry name" value="UDP-Glycosyltransferase/glycogen phosphorylase"/>
    <property type="match status" value="1"/>
</dbReference>
<reference evidence="1" key="1">
    <citation type="submission" date="2018-05" db="EMBL/GenBank/DDBJ databases">
        <authorList>
            <person name="Lanie J.A."/>
            <person name="Ng W.-L."/>
            <person name="Kazmierczak K.M."/>
            <person name="Andrzejewski T.M."/>
            <person name="Davidsen T.M."/>
            <person name="Wayne K.J."/>
            <person name="Tettelin H."/>
            <person name="Glass J.I."/>
            <person name="Rusch D."/>
            <person name="Podicherti R."/>
            <person name="Tsui H.-C.T."/>
            <person name="Winkler M.E."/>
        </authorList>
    </citation>
    <scope>NUCLEOTIDE SEQUENCE</scope>
</reference>
<evidence type="ECO:0008006" key="2">
    <source>
        <dbReference type="Google" id="ProtNLM"/>
    </source>
</evidence>
<proteinExistence type="predicted"/>